<dbReference type="InterPro" id="IPR029787">
    <property type="entry name" value="Nucleotide_cyclase"/>
</dbReference>
<dbReference type="GO" id="GO:0009190">
    <property type="term" value="P:cyclic nucleotide biosynthetic process"/>
    <property type="evidence" value="ECO:0007669"/>
    <property type="project" value="InterPro"/>
</dbReference>
<dbReference type="Proteomes" id="UP000198520">
    <property type="component" value="Unassembled WGS sequence"/>
</dbReference>
<name>A0A1I2FMA7_9MICO</name>
<dbReference type="SUPFAM" id="SSF55073">
    <property type="entry name" value="Nucleotide cyclase"/>
    <property type="match status" value="1"/>
</dbReference>
<dbReference type="PROSITE" id="PS50125">
    <property type="entry name" value="GUANYLATE_CYCLASE_2"/>
    <property type="match status" value="1"/>
</dbReference>
<reference evidence="3" key="1">
    <citation type="submission" date="2016-10" db="EMBL/GenBank/DDBJ databases">
        <authorList>
            <person name="Varghese N."/>
            <person name="Submissions S."/>
        </authorList>
    </citation>
    <scope>NUCLEOTIDE SEQUENCE [LARGE SCALE GENOMIC DNA]</scope>
    <source>
        <strain evidence="3">DSM 19083</strain>
    </source>
</reference>
<dbReference type="OrthoDB" id="9807521at2"/>
<dbReference type="STRING" id="285351.SAMN04488035_1363"/>
<proteinExistence type="predicted"/>
<organism evidence="2 3">
    <name type="scientific">Flavimobilis marinus</name>
    <dbReference type="NCBI Taxonomy" id="285351"/>
    <lineage>
        <taxon>Bacteria</taxon>
        <taxon>Bacillati</taxon>
        <taxon>Actinomycetota</taxon>
        <taxon>Actinomycetes</taxon>
        <taxon>Micrococcales</taxon>
        <taxon>Jonesiaceae</taxon>
        <taxon>Flavimobilis</taxon>
    </lineage>
</organism>
<dbReference type="GO" id="GO:0004016">
    <property type="term" value="F:adenylate cyclase activity"/>
    <property type="evidence" value="ECO:0007669"/>
    <property type="project" value="UniProtKB-ARBA"/>
</dbReference>
<dbReference type="GO" id="GO:0035556">
    <property type="term" value="P:intracellular signal transduction"/>
    <property type="evidence" value="ECO:0007669"/>
    <property type="project" value="InterPro"/>
</dbReference>
<dbReference type="EMBL" id="FONZ01000002">
    <property type="protein sequence ID" value="SFF05551.1"/>
    <property type="molecule type" value="Genomic_DNA"/>
</dbReference>
<keyword evidence="3" id="KW-1185">Reference proteome</keyword>
<sequence>MPTLKDQVEDAVSDVAKYWIKTTCSTSSTDVPDPDDMGYSDAKVIQATYLYSDLRDSSGLLRTAESPEEAASVMSAFLKVAVRIVRAGDGHIRSFDGDRVMGVFVGPRRATRAVQAAMKIKYATVELLNPEVQNSCRALREADWTVRAMTGVASGEALLVRAGIRNNNDLLSVGAVANLAAKLSDVRDASPGHDIAIGAGTYGSLEDIAIMSAGKNMWTGAYSIPMGGRSYEYYTTSYRWAAL</sequence>
<dbReference type="RefSeq" id="WP_093376442.1">
    <property type="nucleotide sequence ID" value="NZ_BNAN01000002.1"/>
</dbReference>
<evidence type="ECO:0000313" key="3">
    <source>
        <dbReference type="Proteomes" id="UP000198520"/>
    </source>
</evidence>
<protein>
    <submittedName>
        <fullName evidence="2">Adenylate cyclase, class 3</fullName>
    </submittedName>
</protein>
<accession>A0A1I2FMA7</accession>
<gene>
    <name evidence="2" type="ORF">SAMN04488035_1363</name>
</gene>
<dbReference type="AlphaFoldDB" id="A0A1I2FMA7"/>
<dbReference type="InterPro" id="IPR001054">
    <property type="entry name" value="A/G_cyclase"/>
</dbReference>
<evidence type="ECO:0000313" key="2">
    <source>
        <dbReference type="EMBL" id="SFF05551.1"/>
    </source>
</evidence>
<evidence type="ECO:0000259" key="1">
    <source>
        <dbReference type="PROSITE" id="PS50125"/>
    </source>
</evidence>
<dbReference type="Gene3D" id="3.30.70.1230">
    <property type="entry name" value="Nucleotide cyclase"/>
    <property type="match status" value="1"/>
</dbReference>
<feature type="domain" description="Guanylate cyclase" evidence="1">
    <location>
        <begin position="48"/>
        <end position="184"/>
    </location>
</feature>